<dbReference type="HAMAP" id="MF_03188">
    <property type="entry name" value="Methyltr_EFM4"/>
    <property type="match status" value="1"/>
</dbReference>
<evidence type="ECO:0000256" key="4">
    <source>
        <dbReference type="ARBA" id="ARBA00022691"/>
    </source>
</evidence>
<dbReference type="PANTHER" id="PTHR12843">
    <property type="entry name" value="PROTEIN-LYSINE N-METHYLTRANSFERASE METTL10"/>
    <property type="match status" value="1"/>
</dbReference>
<accession>F6ZLL7</accession>
<evidence type="ECO:0000256" key="1">
    <source>
        <dbReference type="ARBA" id="ARBA00022490"/>
    </source>
</evidence>
<dbReference type="EMBL" id="EAAA01002788">
    <property type="status" value="NOT_ANNOTATED_CDS"/>
    <property type="molecule type" value="Genomic_DNA"/>
</dbReference>
<name>F6ZLL7_CIOIN</name>
<dbReference type="GeneTree" id="ENSGT00390000013399"/>
<dbReference type="Ensembl" id="ENSCINT00000008144.3">
    <property type="protein sequence ID" value="ENSCINP00000008144.3"/>
    <property type="gene ID" value="ENSCING00000003952.3"/>
</dbReference>
<dbReference type="PANTHER" id="PTHR12843:SF5">
    <property type="entry name" value="EEF1A LYSINE METHYLTRANSFERASE 2"/>
    <property type="match status" value="1"/>
</dbReference>
<keyword evidence="2 5" id="KW-0489">Methyltransferase</keyword>
<dbReference type="InParanoid" id="F6ZLL7"/>
<comment type="subcellular location">
    <subcellularLocation>
        <location evidence="5">Cytoplasm</location>
    </subcellularLocation>
</comment>
<keyword evidence="3 5" id="KW-0808">Transferase</keyword>
<dbReference type="GO" id="GO:0032259">
    <property type="term" value="P:methylation"/>
    <property type="evidence" value="ECO:0007669"/>
    <property type="project" value="UniProtKB-KW"/>
</dbReference>
<dbReference type="SUPFAM" id="SSF53335">
    <property type="entry name" value="S-adenosyl-L-methionine-dependent methyltransferases"/>
    <property type="match status" value="1"/>
</dbReference>
<evidence type="ECO:0000313" key="7">
    <source>
        <dbReference type="Ensembl" id="ENSCINP00000008144.3"/>
    </source>
</evidence>
<dbReference type="EC" id="2.1.1.-" evidence="5"/>
<dbReference type="GO" id="GO:0016279">
    <property type="term" value="F:protein-lysine N-methyltransferase activity"/>
    <property type="evidence" value="ECO:0000318"/>
    <property type="project" value="GO_Central"/>
</dbReference>
<organism evidence="7 8">
    <name type="scientific">Ciona intestinalis</name>
    <name type="common">Transparent sea squirt</name>
    <name type="synonym">Ascidia intestinalis</name>
    <dbReference type="NCBI Taxonomy" id="7719"/>
    <lineage>
        <taxon>Eukaryota</taxon>
        <taxon>Metazoa</taxon>
        <taxon>Chordata</taxon>
        <taxon>Tunicata</taxon>
        <taxon>Ascidiacea</taxon>
        <taxon>Phlebobranchia</taxon>
        <taxon>Cionidae</taxon>
        <taxon>Ciona</taxon>
    </lineage>
</organism>
<comment type="function">
    <text evidence="5">S-adenosyl-L-methionine-dependent protein-lysine N-methyltransferase that methylates elongation factor 1-alpha.</text>
</comment>
<dbReference type="AlphaFoldDB" id="F6ZLL7"/>
<protein>
    <recommendedName>
        <fullName evidence="5">Protein-lysine N-methyltransferase</fullName>
        <ecNumber evidence="5">2.1.1.-</ecNumber>
    </recommendedName>
</protein>
<reference evidence="7" key="2">
    <citation type="journal article" date="2008" name="Genome Biol.">
        <title>Improved genome assembly and evidence-based global gene model set for the chordate Ciona intestinalis: new insight into intron and operon populations.</title>
        <authorList>
            <person name="Satou Y."/>
            <person name="Mineta K."/>
            <person name="Ogasawara M."/>
            <person name="Sasakura Y."/>
            <person name="Shoguchi E."/>
            <person name="Ueno K."/>
            <person name="Yamada L."/>
            <person name="Matsumoto J."/>
            <person name="Wasserscheid J."/>
            <person name="Dewar K."/>
            <person name="Wiley G.B."/>
            <person name="Macmil S.L."/>
            <person name="Roe B.A."/>
            <person name="Zeller R.W."/>
            <person name="Hastings K.E."/>
            <person name="Lemaire P."/>
            <person name="Lindquist E."/>
            <person name="Endo T."/>
            <person name="Hotta K."/>
            <person name="Inaba K."/>
        </authorList>
    </citation>
    <scope>NUCLEOTIDE SEQUENCE [LARGE SCALE GENOMIC DNA]</scope>
    <source>
        <strain evidence="7">wild type</strain>
    </source>
</reference>
<keyword evidence="8" id="KW-1185">Reference proteome</keyword>
<keyword evidence="4 5" id="KW-0949">S-adenosyl-L-methionine</keyword>
<evidence type="ECO:0000256" key="5">
    <source>
        <dbReference type="HAMAP-Rule" id="MF_03188"/>
    </source>
</evidence>
<evidence type="ECO:0000256" key="2">
    <source>
        <dbReference type="ARBA" id="ARBA00022603"/>
    </source>
</evidence>
<dbReference type="InterPro" id="IPR026635">
    <property type="entry name" value="Efm4/METTL10"/>
</dbReference>
<feature type="domain" description="Methyltransferase" evidence="6">
    <location>
        <begin position="63"/>
        <end position="199"/>
    </location>
</feature>
<reference evidence="8" key="1">
    <citation type="journal article" date="2002" name="Science">
        <title>The draft genome of Ciona intestinalis: insights into chordate and vertebrate origins.</title>
        <authorList>
            <person name="Dehal P."/>
            <person name="Satou Y."/>
            <person name="Campbell R.K."/>
            <person name="Chapman J."/>
            <person name="Degnan B."/>
            <person name="De Tomaso A."/>
            <person name="Davidson B."/>
            <person name="Di Gregorio A."/>
            <person name="Gelpke M."/>
            <person name="Goodstein D.M."/>
            <person name="Harafuji N."/>
            <person name="Hastings K.E."/>
            <person name="Ho I."/>
            <person name="Hotta K."/>
            <person name="Huang W."/>
            <person name="Kawashima T."/>
            <person name="Lemaire P."/>
            <person name="Martinez D."/>
            <person name="Meinertzhagen I.A."/>
            <person name="Necula S."/>
            <person name="Nonaka M."/>
            <person name="Putnam N."/>
            <person name="Rash S."/>
            <person name="Saiga H."/>
            <person name="Satake M."/>
            <person name="Terry A."/>
            <person name="Yamada L."/>
            <person name="Wang H.G."/>
            <person name="Awazu S."/>
            <person name="Azumi K."/>
            <person name="Boore J."/>
            <person name="Branno M."/>
            <person name="Chin-Bow S."/>
            <person name="DeSantis R."/>
            <person name="Doyle S."/>
            <person name="Francino P."/>
            <person name="Keys D.N."/>
            <person name="Haga S."/>
            <person name="Hayashi H."/>
            <person name="Hino K."/>
            <person name="Imai K.S."/>
            <person name="Inaba K."/>
            <person name="Kano S."/>
            <person name="Kobayashi K."/>
            <person name="Kobayashi M."/>
            <person name="Lee B.I."/>
            <person name="Makabe K.W."/>
            <person name="Manohar C."/>
            <person name="Matassi G."/>
            <person name="Medina M."/>
            <person name="Mochizuki Y."/>
            <person name="Mount S."/>
            <person name="Morishita T."/>
            <person name="Miura S."/>
            <person name="Nakayama A."/>
            <person name="Nishizaka S."/>
            <person name="Nomoto H."/>
            <person name="Ohta F."/>
            <person name="Oishi K."/>
            <person name="Rigoutsos I."/>
            <person name="Sano M."/>
            <person name="Sasaki A."/>
            <person name="Sasakura Y."/>
            <person name="Shoguchi E."/>
            <person name="Shin-i T."/>
            <person name="Spagnuolo A."/>
            <person name="Stainier D."/>
            <person name="Suzuki M.M."/>
            <person name="Tassy O."/>
            <person name="Takatori N."/>
            <person name="Tokuoka M."/>
            <person name="Yagi K."/>
            <person name="Yoshizaki F."/>
            <person name="Wada S."/>
            <person name="Zhang C."/>
            <person name="Hyatt P.D."/>
            <person name="Larimer F."/>
            <person name="Detter C."/>
            <person name="Doggett N."/>
            <person name="Glavina T."/>
            <person name="Hawkins T."/>
            <person name="Richardson P."/>
            <person name="Lucas S."/>
            <person name="Kohara Y."/>
            <person name="Levine M."/>
            <person name="Satoh N."/>
            <person name="Rokhsar D.S."/>
        </authorList>
    </citation>
    <scope>NUCLEOTIDE SEQUENCE [LARGE SCALE GENOMIC DNA]</scope>
</reference>
<reference evidence="7" key="3">
    <citation type="submission" date="2025-08" db="UniProtKB">
        <authorList>
            <consortium name="Ensembl"/>
        </authorList>
    </citation>
    <scope>IDENTIFICATION</scope>
</reference>
<dbReference type="Gene3D" id="3.40.50.150">
    <property type="entry name" value="Vaccinia Virus protein VP39"/>
    <property type="match status" value="1"/>
</dbReference>
<keyword evidence="1 5" id="KW-0963">Cytoplasm</keyword>
<dbReference type="Proteomes" id="UP000008144">
    <property type="component" value="Chromosome 8"/>
</dbReference>
<dbReference type="GO" id="GO:0005737">
    <property type="term" value="C:cytoplasm"/>
    <property type="evidence" value="ECO:0000318"/>
    <property type="project" value="GO_Central"/>
</dbReference>
<dbReference type="Pfam" id="PF13847">
    <property type="entry name" value="Methyltransf_31"/>
    <property type="match status" value="1"/>
</dbReference>
<dbReference type="HOGENOM" id="CLU_044783_2_1_1"/>
<comment type="similarity">
    <text evidence="5">Belongs to the class I-like SAM-binding methyltransferase superfamily. EFM4 family.</text>
</comment>
<dbReference type="OMA" id="PTPSFQF"/>
<dbReference type="InterPro" id="IPR025714">
    <property type="entry name" value="Methyltranfer_dom"/>
</dbReference>
<proteinExistence type="inferred from homology"/>
<dbReference type="STRING" id="7719.ENSCINP00000008144"/>
<evidence type="ECO:0000259" key="6">
    <source>
        <dbReference type="Pfam" id="PF13847"/>
    </source>
</evidence>
<evidence type="ECO:0000313" key="8">
    <source>
        <dbReference type="Proteomes" id="UP000008144"/>
    </source>
</evidence>
<evidence type="ECO:0000256" key="3">
    <source>
        <dbReference type="ARBA" id="ARBA00022679"/>
    </source>
</evidence>
<sequence length="223" mass="24607">SLNMAETEQELPSSVLGTYDHWDEVYKDEMKGLVEMDDPGTEWFGRSATNRVVRWITKCAELNKHSTILDVGCGNGLLLLALAKQGYTNLVGLDYCQSALDLASAVFKKEGLGHVGSWLQVDLTIGNEEQAIFDVCLDKGTYDAVSLNPEDSNKGRESYIQNMATLMNCSSVFIITSCNWTTSELTSHFGKKFNFIEELPAPTFSFGGKSGKTVSTCVFKKKN</sequence>
<reference evidence="7" key="4">
    <citation type="submission" date="2025-09" db="UniProtKB">
        <authorList>
            <consortium name="Ensembl"/>
        </authorList>
    </citation>
    <scope>IDENTIFICATION</scope>
</reference>
<dbReference type="FunCoup" id="F6ZLL7">
    <property type="interactions" value="146"/>
</dbReference>
<dbReference type="InterPro" id="IPR029063">
    <property type="entry name" value="SAM-dependent_MTases_sf"/>
</dbReference>